<dbReference type="Gene3D" id="1.10.357.10">
    <property type="entry name" value="Tetracycline Repressor, domain 2"/>
    <property type="match status" value="1"/>
</dbReference>
<evidence type="ECO:0000256" key="1">
    <source>
        <dbReference type="ARBA" id="ARBA00023125"/>
    </source>
</evidence>
<dbReference type="Pfam" id="PF13972">
    <property type="entry name" value="TetR"/>
    <property type="match status" value="1"/>
</dbReference>
<reference evidence="4" key="1">
    <citation type="submission" date="2023-01" db="EMBL/GenBank/DDBJ databases">
        <title>Xenophilus mangrovi sp. nov., isolated from soil of Mangrove nature reserve.</title>
        <authorList>
            <person name="Xu S."/>
            <person name="Liu Z."/>
            <person name="Xu Y."/>
        </authorList>
    </citation>
    <scope>NUCLEOTIDE SEQUENCE</scope>
    <source>
        <strain evidence="4">YW8</strain>
    </source>
</reference>
<dbReference type="InterPro" id="IPR050109">
    <property type="entry name" value="HTH-type_TetR-like_transc_reg"/>
</dbReference>
<evidence type="ECO:0000259" key="3">
    <source>
        <dbReference type="PROSITE" id="PS50977"/>
    </source>
</evidence>
<keyword evidence="1 2" id="KW-0238">DNA-binding</keyword>
<dbReference type="InterPro" id="IPR009057">
    <property type="entry name" value="Homeodomain-like_sf"/>
</dbReference>
<dbReference type="AlphaFoldDB" id="A0AAE3T019"/>
<evidence type="ECO:0000313" key="4">
    <source>
        <dbReference type="EMBL" id="MDA7417767.1"/>
    </source>
</evidence>
<gene>
    <name evidence="4" type="ORF">PGB34_15495</name>
</gene>
<organism evidence="4 5">
    <name type="scientific">Xenophilus arseniciresistens</name>
    <dbReference type="NCBI Taxonomy" id="1283306"/>
    <lineage>
        <taxon>Bacteria</taxon>
        <taxon>Pseudomonadati</taxon>
        <taxon>Pseudomonadota</taxon>
        <taxon>Betaproteobacteria</taxon>
        <taxon>Burkholderiales</taxon>
        <taxon>Comamonadaceae</taxon>
        <taxon>Xenophilus</taxon>
    </lineage>
</organism>
<evidence type="ECO:0000313" key="5">
    <source>
        <dbReference type="Proteomes" id="UP001212602"/>
    </source>
</evidence>
<evidence type="ECO:0000256" key="2">
    <source>
        <dbReference type="PROSITE-ProRule" id="PRU00335"/>
    </source>
</evidence>
<keyword evidence="5" id="KW-1185">Reference proteome</keyword>
<dbReference type="Pfam" id="PF00440">
    <property type="entry name" value="TetR_N"/>
    <property type="match status" value="1"/>
</dbReference>
<dbReference type="InterPro" id="IPR001647">
    <property type="entry name" value="HTH_TetR"/>
</dbReference>
<feature type="DNA-binding region" description="H-T-H motif" evidence="2">
    <location>
        <begin position="30"/>
        <end position="49"/>
    </location>
</feature>
<protein>
    <submittedName>
        <fullName evidence="4">TetR/AcrR family transcriptional regulator</fullName>
    </submittedName>
</protein>
<accession>A0AAE3T019</accession>
<dbReference type="PANTHER" id="PTHR30055:SF223">
    <property type="entry name" value="HTH-TYPE TRANSCRIPTIONAL REGULATOR UIDR"/>
    <property type="match status" value="1"/>
</dbReference>
<dbReference type="GO" id="GO:0003700">
    <property type="term" value="F:DNA-binding transcription factor activity"/>
    <property type="evidence" value="ECO:0007669"/>
    <property type="project" value="TreeGrafter"/>
</dbReference>
<comment type="caution">
    <text evidence="4">The sequence shown here is derived from an EMBL/GenBank/DDBJ whole genome shotgun (WGS) entry which is preliminary data.</text>
</comment>
<sequence length="224" mass="24992">MTKKAPRRTAQRILESTLELFNRFGEPNVSTTRIAAELGISPGNLYYHYPAKDALINRLQQDCEAELQQALGRADVAGDLEGAAELVRALMALVWRYRFMYRDLNDLLSKSRHFEARLQTMLRTQEAALRVLLRRLAASGQLVLGEEEAGMLARNMVVLLSFWLNYEYASDPREALEPAHAPLTLARGAAHILQLLAPYVPAERGDWQQQPGAAVALDAAALSH</sequence>
<dbReference type="RefSeq" id="WP_271429005.1">
    <property type="nucleotide sequence ID" value="NZ_JAQIPB010000007.1"/>
</dbReference>
<dbReference type="Proteomes" id="UP001212602">
    <property type="component" value="Unassembled WGS sequence"/>
</dbReference>
<dbReference type="EMBL" id="JAQIPB010000007">
    <property type="protein sequence ID" value="MDA7417767.1"/>
    <property type="molecule type" value="Genomic_DNA"/>
</dbReference>
<dbReference type="SUPFAM" id="SSF46689">
    <property type="entry name" value="Homeodomain-like"/>
    <property type="match status" value="1"/>
</dbReference>
<feature type="domain" description="HTH tetR-type" evidence="3">
    <location>
        <begin position="7"/>
        <end position="67"/>
    </location>
</feature>
<proteinExistence type="predicted"/>
<dbReference type="PANTHER" id="PTHR30055">
    <property type="entry name" value="HTH-TYPE TRANSCRIPTIONAL REGULATOR RUTR"/>
    <property type="match status" value="1"/>
</dbReference>
<dbReference type="PROSITE" id="PS50977">
    <property type="entry name" value="HTH_TETR_2"/>
    <property type="match status" value="1"/>
</dbReference>
<dbReference type="GO" id="GO:0000976">
    <property type="term" value="F:transcription cis-regulatory region binding"/>
    <property type="evidence" value="ECO:0007669"/>
    <property type="project" value="TreeGrafter"/>
</dbReference>
<name>A0AAE3T019_9BURK</name>
<dbReference type="PRINTS" id="PR00455">
    <property type="entry name" value="HTHTETR"/>
</dbReference>
<dbReference type="InterPro" id="IPR025722">
    <property type="entry name" value="TetR"/>
</dbReference>